<reference evidence="2 3" key="1">
    <citation type="submission" date="2020-07" db="EMBL/GenBank/DDBJ databases">
        <title>Sequencing the genomes of 1000 actinobacteria strains.</title>
        <authorList>
            <person name="Klenk H.-P."/>
        </authorList>
    </citation>
    <scope>NUCLEOTIDE SEQUENCE [LARGE SCALE GENOMIC DNA]</scope>
    <source>
        <strain evidence="2 3">DSM 23819</strain>
    </source>
</reference>
<dbReference type="AlphaFoldDB" id="A0A7Y9RWM4"/>
<accession>A0A7Y9RWM4</accession>
<dbReference type="RefSeq" id="WP_179501230.1">
    <property type="nucleotide sequence ID" value="NZ_JACCAA010000001.1"/>
</dbReference>
<evidence type="ECO:0000313" key="2">
    <source>
        <dbReference type="EMBL" id="NYG58027.1"/>
    </source>
</evidence>
<dbReference type="Pfam" id="PF16976">
    <property type="entry name" value="RcpC"/>
    <property type="match status" value="1"/>
</dbReference>
<evidence type="ECO:0000259" key="1">
    <source>
        <dbReference type="SMART" id="SM00858"/>
    </source>
</evidence>
<dbReference type="EMBL" id="JACCAA010000001">
    <property type="protein sequence ID" value="NYG58027.1"/>
    <property type="molecule type" value="Genomic_DNA"/>
</dbReference>
<sequence>MDRRKILLVLAAVIAALGTLLVFLYVQGADDRAKEDIEAVEVLKVIKPIEAGETFDDAQAAGKFQFQGVPKDQVLDGAQTDLTALSGLVATTRIFQGEQVTANRFGGTVENTSLAIPDGMMAISVNLTDPARVAGFVNPGSEVAIFVTSDKLPSPALSRLLLARVQVLGVGASSTITSTKVNEDGEQTTEQLPKTLLTVALNQKDAEKVQFAVANGELSFALLTDKSKVSTNSGGANGSNLFK</sequence>
<gene>
    <name evidence="2" type="ORF">BJ980_000950</name>
</gene>
<dbReference type="InterPro" id="IPR031571">
    <property type="entry name" value="RcpC_dom"/>
</dbReference>
<dbReference type="Proteomes" id="UP000540656">
    <property type="component" value="Unassembled WGS sequence"/>
</dbReference>
<dbReference type="InterPro" id="IPR013974">
    <property type="entry name" value="SAF"/>
</dbReference>
<dbReference type="CDD" id="cd11614">
    <property type="entry name" value="SAF_CpaB_FlgA_like"/>
    <property type="match status" value="1"/>
</dbReference>
<keyword evidence="3" id="KW-1185">Reference proteome</keyword>
<proteinExistence type="predicted"/>
<feature type="domain" description="SAF" evidence="1">
    <location>
        <begin position="40"/>
        <end position="106"/>
    </location>
</feature>
<dbReference type="NCBIfam" id="TIGR03177">
    <property type="entry name" value="pilus_cpaB"/>
    <property type="match status" value="1"/>
</dbReference>
<organism evidence="2 3">
    <name type="scientific">Nocardioides daedukensis</name>
    <dbReference type="NCBI Taxonomy" id="634462"/>
    <lineage>
        <taxon>Bacteria</taxon>
        <taxon>Bacillati</taxon>
        <taxon>Actinomycetota</taxon>
        <taxon>Actinomycetes</taxon>
        <taxon>Propionibacteriales</taxon>
        <taxon>Nocardioidaceae</taxon>
        <taxon>Nocardioides</taxon>
    </lineage>
</organism>
<protein>
    <submittedName>
        <fullName evidence="2">Pilus assembly protein CpaB</fullName>
    </submittedName>
</protein>
<name>A0A7Y9RWM4_9ACTN</name>
<dbReference type="SMART" id="SM00858">
    <property type="entry name" value="SAF"/>
    <property type="match status" value="1"/>
</dbReference>
<comment type="caution">
    <text evidence="2">The sequence shown here is derived from an EMBL/GenBank/DDBJ whole genome shotgun (WGS) entry which is preliminary data.</text>
</comment>
<evidence type="ECO:0000313" key="3">
    <source>
        <dbReference type="Proteomes" id="UP000540656"/>
    </source>
</evidence>
<dbReference type="InterPro" id="IPR017592">
    <property type="entry name" value="Pilus_assmbl_Flp-typ_CpaB"/>
</dbReference>